<protein>
    <submittedName>
        <fullName evidence="1">Uncharacterized protein</fullName>
    </submittedName>
</protein>
<feature type="non-terminal residue" evidence="1">
    <location>
        <position position="1"/>
    </location>
</feature>
<accession>A0A6J5KNI8</accession>
<organism evidence="1">
    <name type="scientific">uncultured Caudovirales phage</name>
    <dbReference type="NCBI Taxonomy" id="2100421"/>
    <lineage>
        <taxon>Viruses</taxon>
        <taxon>Duplodnaviria</taxon>
        <taxon>Heunggongvirae</taxon>
        <taxon>Uroviricota</taxon>
        <taxon>Caudoviricetes</taxon>
        <taxon>Peduoviridae</taxon>
        <taxon>Maltschvirus</taxon>
        <taxon>Maltschvirus maltsch</taxon>
    </lineage>
</organism>
<name>A0A6J5KNI8_9CAUD</name>
<reference evidence="1" key="1">
    <citation type="submission" date="2020-04" db="EMBL/GenBank/DDBJ databases">
        <authorList>
            <person name="Chiriac C."/>
            <person name="Salcher M."/>
            <person name="Ghai R."/>
            <person name="Kavagutti S V."/>
        </authorList>
    </citation>
    <scope>NUCLEOTIDE SEQUENCE</scope>
</reference>
<dbReference type="EMBL" id="LR796153">
    <property type="protein sequence ID" value="CAB4121710.1"/>
    <property type="molecule type" value="Genomic_DNA"/>
</dbReference>
<proteinExistence type="predicted"/>
<sequence length="472" mass="48386">SDVLVGLDINPTFTNGAFTGVTNAALRTVTGNVLFNTTSGSVGIGTTSPANKLDVNGSMTLASDGIMGFVGAGNALTASNYAISGNSTQTVINTQTGGKIETRINNSPTSRFNSSGLEILGSGINSSIKLQNTGVITFSSAIDYTNYALYGDATSTSLNAPTSGNIALRVGNSEKARISSGGNILINTSTDAGFRLDVNGTARVQSFLYIGPNPSGAFIYGNGYDLNITTRAQDKAIFCRQTGGTYITCAIGSDGNSGGSNNNVFTAYYNGTTSQNASPAFSINGISGNLILNGNTDVASSILTMNATTKGFLPPRMTTTQRDAIASPATGLQVYNTTTNTNDFYNGSAWVSQSATTTASGTYTPTIGLVTNAASSTARVCQYMRVGSVVTVSGYVTVTATTPGTSSRISMTLPISSSFTSTAQAGGAGGVPGGQLIPTVIFANSTATTVSMDFTPISGATDYWFSYTYQIL</sequence>
<evidence type="ECO:0000313" key="1">
    <source>
        <dbReference type="EMBL" id="CAB4121710.1"/>
    </source>
</evidence>
<gene>
    <name evidence="1" type="ORF">UFOVP25_1</name>
</gene>